<dbReference type="EMBL" id="BAABHF010000046">
    <property type="protein sequence ID" value="GAA4511008.1"/>
    <property type="molecule type" value="Genomic_DNA"/>
</dbReference>
<comment type="caution">
    <text evidence="3">The sequence shown here is derived from an EMBL/GenBank/DDBJ whole genome shotgun (WGS) entry which is preliminary data.</text>
</comment>
<feature type="domain" description="NERD" evidence="2">
    <location>
        <begin position="79"/>
        <end position="210"/>
    </location>
</feature>
<accession>A0ABP8QVB2</accession>
<name>A0ABP8QVB2_9ACTN</name>
<keyword evidence="1" id="KW-0812">Transmembrane</keyword>
<evidence type="ECO:0000313" key="3">
    <source>
        <dbReference type="EMBL" id="GAA4511008.1"/>
    </source>
</evidence>
<dbReference type="Proteomes" id="UP001500503">
    <property type="component" value="Unassembled WGS sequence"/>
</dbReference>
<dbReference type="InterPro" id="IPR011528">
    <property type="entry name" value="NERD"/>
</dbReference>
<gene>
    <name evidence="3" type="ORF">GCM10023191_074480</name>
</gene>
<proteinExistence type="predicted"/>
<reference evidence="4" key="1">
    <citation type="journal article" date="2019" name="Int. J. Syst. Evol. Microbiol.">
        <title>The Global Catalogue of Microorganisms (GCM) 10K type strain sequencing project: providing services to taxonomists for standard genome sequencing and annotation.</title>
        <authorList>
            <consortium name="The Broad Institute Genomics Platform"/>
            <consortium name="The Broad Institute Genome Sequencing Center for Infectious Disease"/>
            <person name="Wu L."/>
            <person name="Ma J."/>
        </authorList>
    </citation>
    <scope>NUCLEOTIDE SEQUENCE [LARGE SCALE GENOMIC DNA]</scope>
    <source>
        <strain evidence="4">JCM 17933</strain>
    </source>
</reference>
<protein>
    <recommendedName>
        <fullName evidence="2">NERD domain-containing protein</fullName>
    </recommendedName>
</protein>
<evidence type="ECO:0000256" key="1">
    <source>
        <dbReference type="SAM" id="Phobius"/>
    </source>
</evidence>
<sequence>MPGRGASVAGASAHARYRRLRAEYRQERVLARLVLAGVAGSMTAGVFDWLTGLAAALAALLLYSFYLRVKPDPVTRWRRGAAAERRTGRRLARLDPAYFHVLHDRALPMTERSEGIKKHAAVVTPSDAGGLTKAHANLDHLVIGLTGVYAIVSRRWPVLTRLRAVDERLWVGPRPMTRLLVTARDAARTVAERLSEDLGHRVDVHAVVAVHGARPPHTGFVFDGVTVQRAGRTRRFVERRPAVYTTAQVTAIAAAAERILPPMIDVWGKTSTLRD</sequence>
<dbReference type="RefSeq" id="WP_345472021.1">
    <property type="nucleotide sequence ID" value="NZ_BAABHF010000046.1"/>
</dbReference>
<evidence type="ECO:0000313" key="4">
    <source>
        <dbReference type="Proteomes" id="UP001500503"/>
    </source>
</evidence>
<feature type="transmembrane region" description="Helical" evidence="1">
    <location>
        <begin position="53"/>
        <end position="69"/>
    </location>
</feature>
<keyword evidence="1" id="KW-0472">Membrane</keyword>
<evidence type="ECO:0000259" key="2">
    <source>
        <dbReference type="Pfam" id="PF08378"/>
    </source>
</evidence>
<organism evidence="3 4">
    <name type="scientific">Actinoallomurus oryzae</name>
    <dbReference type="NCBI Taxonomy" id="502180"/>
    <lineage>
        <taxon>Bacteria</taxon>
        <taxon>Bacillati</taxon>
        <taxon>Actinomycetota</taxon>
        <taxon>Actinomycetes</taxon>
        <taxon>Streptosporangiales</taxon>
        <taxon>Thermomonosporaceae</taxon>
        <taxon>Actinoallomurus</taxon>
    </lineage>
</organism>
<dbReference type="Pfam" id="PF08378">
    <property type="entry name" value="NERD"/>
    <property type="match status" value="1"/>
</dbReference>
<keyword evidence="4" id="KW-1185">Reference proteome</keyword>
<keyword evidence="1" id="KW-1133">Transmembrane helix</keyword>